<accession>A0ABP9E442</accession>
<organism evidence="2 3">
    <name type="scientific">Luteimonas vadosa</name>
    <dbReference type="NCBI Taxonomy" id="1165507"/>
    <lineage>
        <taxon>Bacteria</taxon>
        <taxon>Pseudomonadati</taxon>
        <taxon>Pseudomonadota</taxon>
        <taxon>Gammaproteobacteria</taxon>
        <taxon>Lysobacterales</taxon>
        <taxon>Lysobacteraceae</taxon>
        <taxon>Luteimonas</taxon>
    </lineage>
</organism>
<proteinExistence type="predicted"/>
<dbReference type="Proteomes" id="UP001501323">
    <property type="component" value="Unassembled WGS sequence"/>
</dbReference>
<evidence type="ECO:0000313" key="2">
    <source>
        <dbReference type="EMBL" id="GAA4863718.1"/>
    </source>
</evidence>
<reference evidence="3" key="1">
    <citation type="journal article" date="2019" name="Int. J. Syst. Evol. Microbiol.">
        <title>The Global Catalogue of Microorganisms (GCM) 10K type strain sequencing project: providing services to taxonomists for standard genome sequencing and annotation.</title>
        <authorList>
            <consortium name="The Broad Institute Genomics Platform"/>
            <consortium name="The Broad Institute Genome Sequencing Center for Infectious Disease"/>
            <person name="Wu L."/>
            <person name="Ma J."/>
        </authorList>
    </citation>
    <scope>NUCLEOTIDE SEQUENCE [LARGE SCALE GENOMIC DNA]</scope>
    <source>
        <strain evidence="3">JCM 18392</strain>
    </source>
</reference>
<gene>
    <name evidence="2" type="ORF">GCM10023332_14830</name>
</gene>
<keyword evidence="3" id="KW-1185">Reference proteome</keyword>
<name>A0ABP9E442_9GAMM</name>
<feature type="region of interest" description="Disordered" evidence="1">
    <location>
        <begin position="31"/>
        <end position="54"/>
    </location>
</feature>
<evidence type="ECO:0000256" key="1">
    <source>
        <dbReference type="SAM" id="MobiDB-lite"/>
    </source>
</evidence>
<dbReference type="EMBL" id="BAABJY010000002">
    <property type="protein sequence ID" value="GAA4863718.1"/>
    <property type="molecule type" value="Genomic_DNA"/>
</dbReference>
<comment type="caution">
    <text evidence="2">The sequence shown here is derived from an EMBL/GenBank/DDBJ whole genome shotgun (WGS) entry which is preliminary data.</text>
</comment>
<evidence type="ECO:0000313" key="3">
    <source>
        <dbReference type="Proteomes" id="UP001501323"/>
    </source>
</evidence>
<sequence>MTPLDGTPIGGARQARALALALALARAVATDPRKHGLGANQDPTLRAKSTRIAT</sequence>
<protein>
    <submittedName>
        <fullName evidence="2">Uncharacterized protein</fullName>
    </submittedName>
</protein>